<name>A0A814AB65_9BILA</name>
<evidence type="ECO:0000256" key="1">
    <source>
        <dbReference type="ARBA" id="ARBA00022737"/>
    </source>
</evidence>
<keyword evidence="4" id="KW-1185">Reference proteome</keyword>
<dbReference type="PANTHER" id="PTHR19860:SF42">
    <property type="entry name" value="RING-TYPE DOMAIN-CONTAINING PROTEIN"/>
    <property type="match status" value="1"/>
</dbReference>
<sequence length="355" mass="40974">MSTVFKLHIFMTLEPEQISLLLNNKGCEHALYLSSICENLRQFGDYSLVTSRLTTYPQTIEELLHVLLNEVYTIINNQSLLDAFFKLLIISNVGLLESDIVSMLQHFMNKTTDENNQILVNRMTWSTIQRHLKTFLDTTWMDGHQLVIYRHASLEQILQKRCLKENTDEIRSLNSFMADFYLKHSTIKDFSSRRIPYHYEQGHMYKELVTYLRSSESRKISRIDRQAYLRRRRCTKYIPHADTPLSQRAYLCHVCAMQFKLGPFTMAKSSCLICTNMIMGGNMAQANAFKREARLCQKHGSMGYPHSLQCIVCRSLRPKPTGTAPTVTDPVPLNICFDCWCAGGATPRCCALELD</sequence>
<dbReference type="Proteomes" id="UP000663854">
    <property type="component" value="Unassembled WGS sequence"/>
</dbReference>
<dbReference type="EMBL" id="CAJNOL010000178">
    <property type="protein sequence ID" value="CAF0911117.1"/>
    <property type="molecule type" value="Genomic_DNA"/>
</dbReference>
<dbReference type="PANTHER" id="PTHR19860">
    <property type="entry name" value="DDB1- AND CUL4-ASSOCIATED FACTOR 12-RELATED"/>
    <property type="match status" value="1"/>
</dbReference>
<dbReference type="GO" id="GO:0080008">
    <property type="term" value="C:Cul4-RING E3 ubiquitin ligase complex"/>
    <property type="evidence" value="ECO:0007669"/>
    <property type="project" value="TreeGrafter"/>
</dbReference>
<dbReference type="EMBL" id="CAJNOH010000006">
    <property type="protein sequence ID" value="CAF0736405.1"/>
    <property type="molecule type" value="Genomic_DNA"/>
</dbReference>
<proteinExistence type="predicted"/>
<organism evidence="3 4">
    <name type="scientific">Rotaria sordida</name>
    <dbReference type="NCBI Taxonomy" id="392033"/>
    <lineage>
        <taxon>Eukaryota</taxon>
        <taxon>Metazoa</taxon>
        <taxon>Spiralia</taxon>
        <taxon>Gnathifera</taxon>
        <taxon>Rotifera</taxon>
        <taxon>Eurotatoria</taxon>
        <taxon>Bdelloidea</taxon>
        <taxon>Philodinida</taxon>
        <taxon>Philodinidae</taxon>
        <taxon>Rotaria</taxon>
    </lineage>
</organism>
<evidence type="ECO:0000313" key="2">
    <source>
        <dbReference type="EMBL" id="CAF0736405.1"/>
    </source>
</evidence>
<comment type="caution">
    <text evidence="3">The sequence shown here is derived from an EMBL/GenBank/DDBJ whole genome shotgun (WGS) entry which is preliminary data.</text>
</comment>
<protein>
    <submittedName>
        <fullName evidence="3">Uncharacterized protein</fullName>
    </submittedName>
</protein>
<gene>
    <name evidence="3" type="ORF">JXQ802_LOCUS9648</name>
    <name evidence="2" type="ORF">PYM288_LOCUS1294</name>
</gene>
<evidence type="ECO:0000313" key="3">
    <source>
        <dbReference type="EMBL" id="CAF0911117.1"/>
    </source>
</evidence>
<reference evidence="3" key="1">
    <citation type="submission" date="2021-02" db="EMBL/GenBank/DDBJ databases">
        <authorList>
            <person name="Nowell W R."/>
        </authorList>
    </citation>
    <scope>NUCLEOTIDE SEQUENCE</scope>
</reference>
<keyword evidence="1" id="KW-0677">Repeat</keyword>
<dbReference type="InterPro" id="IPR051191">
    <property type="entry name" value="DCAF12"/>
</dbReference>
<dbReference type="AlphaFoldDB" id="A0A814AB65"/>
<accession>A0A814AB65</accession>
<evidence type="ECO:0000313" key="4">
    <source>
        <dbReference type="Proteomes" id="UP000663870"/>
    </source>
</evidence>
<dbReference type="Proteomes" id="UP000663870">
    <property type="component" value="Unassembled WGS sequence"/>
</dbReference>